<feature type="compositionally biased region" description="Low complexity" evidence="1">
    <location>
        <begin position="39"/>
        <end position="50"/>
    </location>
</feature>
<evidence type="ECO:0000256" key="1">
    <source>
        <dbReference type="SAM" id="MobiDB-lite"/>
    </source>
</evidence>
<feature type="compositionally biased region" description="Polar residues" evidence="1">
    <location>
        <begin position="28"/>
        <end position="37"/>
    </location>
</feature>
<dbReference type="Gene3D" id="4.10.240.10">
    <property type="entry name" value="Zn(2)-C6 fungal-type DNA-binding domain"/>
    <property type="match status" value="1"/>
</dbReference>
<dbReference type="GO" id="GO:0000981">
    <property type="term" value="F:DNA-binding transcription factor activity, RNA polymerase II-specific"/>
    <property type="evidence" value="ECO:0007669"/>
    <property type="project" value="InterPro"/>
</dbReference>
<dbReference type="GeneID" id="90076070"/>
<feature type="region of interest" description="Disordered" evidence="1">
    <location>
        <begin position="171"/>
        <end position="191"/>
    </location>
</feature>
<organism evidence="2 3">
    <name type="scientific">Saccharomycopsis crataegensis</name>
    <dbReference type="NCBI Taxonomy" id="43959"/>
    <lineage>
        <taxon>Eukaryota</taxon>
        <taxon>Fungi</taxon>
        <taxon>Dikarya</taxon>
        <taxon>Ascomycota</taxon>
        <taxon>Saccharomycotina</taxon>
        <taxon>Saccharomycetes</taxon>
        <taxon>Saccharomycopsidaceae</taxon>
        <taxon>Saccharomycopsis</taxon>
    </lineage>
</organism>
<feature type="compositionally biased region" description="Low complexity" evidence="1">
    <location>
        <begin position="58"/>
        <end position="79"/>
    </location>
</feature>
<comment type="caution">
    <text evidence="2">The sequence shown here is derived from an EMBL/GenBank/DDBJ whole genome shotgun (WGS) entry which is preliminary data.</text>
</comment>
<evidence type="ECO:0000313" key="2">
    <source>
        <dbReference type="EMBL" id="GMM38095.1"/>
    </source>
</evidence>
<dbReference type="Proteomes" id="UP001360560">
    <property type="component" value="Unassembled WGS sequence"/>
</dbReference>
<dbReference type="EMBL" id="BTFZ01000013">
    <property type="protein sequence ID" value="GMM38095.1"/>
    <property type="molecule type" value="Genomic_DNA"/>
</dbReference>
<dbReference type="SUPFAM" id="SSF57701">
    <property type="entry name" value="Zn2/Cys6 DNA-binding domain"/>
    <property type="match status" value="1"/>
</dbReference>
<dbReference type="CDD" id="cd00067">
    <property type="entry name" value="GAL4"/>
    <property type="match status" value="1"/>
</dbReference>
<feature type="region of interest" description="Disordered" evidence="1">
    <location>
        <begin position="1"/>
        <end position="99"/>
    </location>
</feature>
<dbReference type="GO" id="GO:0008270">
    <property type="term" value="F:zinc ion binding"/>
    <property type="evidence" value="ECO:0007669"/>
    <property type="project" value="InterPro"/>
</dbReference>
<gene>
    <name evidence="2" type="ORF">DASC09_054200</name>
</gene>
<evidence type="ECO:0000313" key="3">
    <source>
        <dbReference type="Proteomes" id="UP001360560"/>
    </source>
</evidence>
<sequence>MNNHSLPFLLPQLSPDPTYPSSSSISSLAQYKTSNPIPHQHQQQQQQQQQQHHHHQKQQYPSLLPLPISSSSHHNNPSLRFRDRSKSLGSAPATTYSSSGITTTIQLPPISSILNYTPGNNNYNYGGPTAPAPNYHANSPMSISSASSIDTTAITTTEGYNYYTNEPLSRTRSFTSSYPSPDPGNRRRSTTEDIPIIDAPCSPSSINTHIIHHGGTSKKRRQRSGPSCDSCRVRKVKCDAEIIILKEFDHCSAKYPKSTYHPSSIEVLNDFHPKDYGLSNDQLQAIYQEYYQSYNSGKNNSQSPKIVKKEVSIHRFVKTPTKLIRFRPCSACNLRDGQCHFSKGFTRADISKSFKKR</sequence>
<dbReference type="AlphaFoldDB" id="A0AAV5QT43"/>
<proteinExistence type="predicted"/>
<protein>
    <submittedName>
        <fullName evidence="2">Sut2 protein</fullName>
    </submittedName>
</protein>
<reference evidence="2 3" key="1">
    <citation type="journal article" date="2023" name="Elife">
        <title>Identification of key yeast species and microbe-microbe interactions impacting larval growth of Drosophila in the wild.</title>
        <authorList>
            <person name="Mure A."/>
            <person name="Sugiura Y."/>
            <person name="Maeda R."/>
            <person name="Honda K."/>
            <person name="Sakurai N."/>
            <person name="Takahashi Y."/>
            <person name="Watada M."/>
            <person name="Katoh T."/>
            <person name="Gotoh A."/>
            <person name="Gotoh Y."/>
            <person name="Taniguchi I."/>
            <person name="Nakamura K."/>
            <person name="Hayashi T."/>
            <person name="Katayama T."/>
            <person name="Uemura T."/>
            <person name="Hattori Y."/>
        </authorList>
    </citation>
    <scope>NUCLEOTIDE SEQUENCE [LARGE SCALE GENOMIC DNA]</scope>
    <source>
        <strain evidence="2 3">SC-9</strain>
    </source>
</reference>
<keyword evidence="3" id="KW-1185">Reference proteome</keyword>
<dbReference type="InterPro" id="IPR036864">
    <property type="entry name" value="Zn2-C6_fun-type_DNA-bd_sf"/>
</dbReference>
<feature type="compositionally biased region" description="Low complexity" evidence="1">
    <location>
        <begin position="15"/>
        <end position="27"/>
    </location>
</feature>
<name>A0AAV5QT43_9ASCO</name>
<accession>A0AAV5QT43</accession>
<dbReference type="RefSeq" id="XP_064855091.1">
    <property type="nucleotide sequence ID" value="XM_064999019.1"/>
</dbReference>
<dbReference type="InterPro" id="IPR001138">
    <property type="entry name" value="Zn2Cys6_DnaBD"/>
</dbReference>